<gene>
    <name evidence="1" type="ORF">ABS362_00495</name>
</gene>
<accession>A0ABV1RNQ0</accession>
<keyword evidence="2" id="KW-1185">Reference proteome</keyword>
<sequence length="232" mass="26571">MKKILLLIFLFSCSPNEKQLDEHTIVQESDSFHRPDRETQLSESLTSDEFDKFLSLFSTISFDTLHVFSDDSGDRVLVEKAVPIKYLTYFPDAVRLGATEWNVDSVYAMYRFAYSPGVTALIARVPSQHSSSAFNIFLFSNETEKLLHSQRIAEFTGDAGDVYTEQSWIFKLNNDNLVDIITKSKDVYALNEDLTEFKHYDSTYVYLGNKSGFRKIQSSLANTEAFKLKETN</sequence>
<dbReference type="RefSeq" id="WP_350410058.1">
    <property type="nucleotide sequence ID" value="NZ_JBEOKT010000001.1"/>
</dbReference>
<name>A0ABV1RNQ0_9BACT</name>
<dbReference type="Proteomes" id="UP001476807">
    <property type="component" value="Unassembled WGS sequence"/>
</dbReference>
<organism evidence="1 2">
    <name type="scientific">Pontibacter populi</name>
    <dbReference type="NCBI Taxonomy" id="890055"/>
    <lineage>
        <taxon>Bacteria</taxon>
        <taxon>Pseudomonadati</taxon>
        <taxon>Bacteroidota</taxon>
        <taxon>Cytophagia</taxon>
        <taxon>Cytophagales</taxon>
        <taxon>Hymenobacteraceae</taxon>
        <taxon>Pontibacter</taxon>
    </lineage>
</organism>
<dbReference type="EMBL" id="JBEOKT010000001">
    <property type="protein sequence ID" value="MER2996000.1"/>
    <property type="molecule type" value="Genomic_DNA"/>
</dbReference>
<proteinExistence type="predicted"/>
<evidence type="ECO:0008006" key="3">
    <source>
        <dbReference type="Google" id="ProtNLM"/>
    </source>
</evidence>
<evidence type="ECO:0000313" key="1">
    <source>
        <dbReference type="EMBL" id="MER2996000.1"/>
    </source>
</evidence>
<evidence type="ECO:0000313" key="2">
    <source>
        <dbReference type="Proteomes" id="UP001476807"/>
    </source>
</evidence>
<protein>
    <recommendedName>
        <fullName evidence="3">Lipoprotein</fullName>
    </recommendedName>
</protein>
<reference evidence="1 2" key="1">
    <citation type="submission" date="2024-06" db="EMBL/GenBank/DDBJ databases">
        <title>Pontibacter populi HYL7-15.</title>
        <authorList>
            <person name="Kim M.K."/>
        </authorList>
    </citation>
    <scope>NUCLEOTIDE SEQUENCE [LARGE SCALE GENOMIC DNA]</scope>
    <source>
        <strain evidence="1 2">HYL7-15</strain>
    </source>
</reference>
<comment type="caution">
    <text evidence="1">The sequence shown here is derived from an EMBL/GenBank/DDBJ whole genome shotgun (WGS) entry which is preliminary data.</text>
</comment>